<dbReference type="InterPro" id="IPR016162">
    <property type="entry name" value="Ald_DH_N"/>
</dbReference>
<dbReference type="GO" id="GO:0009450">
    <property type="term" value="P:gamma-aminobutyric acid catabolic process"/>
    <property type="evidence" value="ECO:0007669"/>
    <property type="project" value="TreeGrafter"/>
</dbReference>
<evidence type="ECO:0000256" key="1">
    <source>
        <dbReference type="ARBA" id="ARBA00023002"/>
    </source>
</evidence>
<dbReference type="InterPro" id="IPR050740">
    <property type="entry name" value="Aldehyde_DH_Superfamily"/>
</dbReference>
<dbReference type="OrthoDB" id="310895at2759"/>
<dbReference type="Gene3D" id="3.40.309.10">
    <property type="entry name" value="Aldehyde Dehydrogenase, Chain A, domain 2"/>
    <property type="match status" value="1"/>
</dbReference>
<evidence type="ECO:0000313" key="4">
    <source>
        <dbReference type="Proteomes" id="UP000738349"/>
    </source>
</evidence>
<dbReference type="CDD" id="cd07105">
    <property type="entry name" value="ALDH_SaliADH"/>
    <property type="match status" value="1"/>
</dbReference>
<dbReference type="Gene3D" id="3.40.605.10">
    <property type="entry name" value="Aldehyde Dehydrogenase, Chain A, domain 1"/>
    <property type="match status" value="1"/>
</dbReference>
<protein>
    <submittedName>
        <fullName evidence="3">Aldehyde dehydrogenase</fullName>
    </submittedName>
</protein>
<dbReference type="GO" id="GO:0004777">
    <property type="term" value="F:succinate-semialdehyde dehydrogenase (NAD+) activity"/>
    <property type="evidence" value="ECO:0007669"/>
    <property type="project" value="TreeGrafter"/>
</dbReference>
<dbReference type="EMBL" id="JAGMUV010000003">
    <property type="protein sequence ID" value="KAH7165258.1"/>
    <property type="molecule type" value="Genomic_DNA"/>
</dbReference>
<organism evidence="3 4">
    <name type="scientific">Dactylonectria macrodidyma</name>
    <dbReference type="NCBI Taxonomy" id="307937"/>
    <lineage>
        <taxon>Eukaryota</taxon>
        <taxon>Fungi</taxon>
        <taxon>Dikarya</taxon>
        <taxon>Ascomycota</taxon>
        <taxon>Pezizomycotina</taxon>
        <taxon>Sordariomycetes</taxon>
        <taxon>Hypocreomycetidae</taxon>
        <taxon>Hypocreales</taxon>
        <taxon>Nectriaceae</taxon>
        <taxon>Dactylonectria</taxon>
    </lineage>
</organism>
<evidence type="ECO:0000259" key="2">
    <source>
        <dbReference type="Pfam" id="PF00171"/>
    </source>
</evidence>
<dbReference type="InterPro" id="IPR016163">
    <property type="entry name" value="Ald_DH_C"/>
</dbReference>
<comment type="caution">
    <text evidence="3">The sequence shown here is derived from an EMBL/GenBank/DDBJ whole genome shotgun (WGS) entry which is preliminary data.</text>
</comment>
<dbReference type="Proteomes" id="UP000738349">
    <property type="component" value="Unassembled WGS sequence"/>
</dbReference>
<dbReference type="InterPro" id="IPR015590">
    <property type="entry name" value="Aldehyde_DH_dom"/>
</dbReference>
<dbReference type="PANTHER" id="PTHR43353:SF6">
    <property type="entry name" value="CYTOPLASMIC ALDEHYDE DEHYDROGENASE (EUROFUNG)"/>
    <property type="match status" value="1"/>
</dbReference>
<sequence length="507" mass="55401">MYIAMNRLRLCRNSTTSCAQAWHSGGRRHITTSKIVPLIINGKDIETSSSYPVVSPLTGKQVWSLSCATEQHVKDAVQNAHDVFPTWSRTKAYERRDIFLAAADVMQKRREELGSYMYEEIGANQDYQDFILGLSIDGLKDTAGRIAGAMQGSVPESNHQGMKAIVYKKPYGVNLGIAPWNAPYHLGLRSITFALATGNTAIFKGAEFSPRCHWAIADVFREAGLPDGCLNVIFHSPADAPAIIDGLVANPHVRKINFTGSTRVGSIIAESAGRHLKPVLMELGGKASAIVLEDANLEQAAMHCARGAFMNAGQICMSTERILVQESVAQKFEEILRNTTQQLFGAANTTPVLVTEASAKRNRALVEEATFKGAKSMKIFDASHAGQVETHMQPVILKDVDHSMALYQTESFGPSVSLFTFKTEAEAVELANNTDYGLSASVFTEDLKAAFRIADSLDSGAVHINSMTVHDEYPLPHGGVKKSGFGRFNGYQGLDEFLYSKTVTWME</sequence>
<dbReference type="Pfam" id="PF00171">
    <property type="entry name" value="Aldedh"/>
    <property type="match status" value="1"/>
</dbReference>
<evidence type="ECO:0000313" key="3">
    <source>
        <dbReference type="EMBL" id="KAH7165258.1"/>
    </source>
</evidence>
<dbReference type="PANTHER" id="PTHR43353">
    <property type="entry name" value="SUCCINATE-SEMIALDEHYDE DEHYDROGENASE, MITOCHONDRIAL"/>
    <property type="match status" value="1"/>
</dbReference>
<proteinExistence type="predicted"/>
<keyword evidence="1" id="KW-0560">Oxidoreductase</keyword>
<keyword evidence="4" id="KW-1185">Reference proteome</keyword>
<dbReference type="InterPro" id="IPR016161">
    <property type="entry name" value="Ald_DH/histidinol_DH"/>
</dbReference>
<dbReference type="AlphaFoldDB" id="A0A9P9FMG3"/>
<dbReference type="SUPFAM" id="SSF53720">
    <property type="entry name" value="ALDH-like"/>
    <property type="match status" value="1"/>
</dbReference>
<accession>A0A9P9FMG3</accession>
<gene>
    <name evidence="3" type="ORF">EDB81DRAFT_249244</name>
</gene>
<reference evidence="3" key="1">
    <citation type="journal article" date="2021" name="Nat. Commun.">
        <title>Genetic determinants of endophytism in the Arabidopsis root mycobiome.</title>
        <authorList>
            <person name="Mesny F."/>
            <person name="Miyauchi S."/>
            <person name="Thiergart T."/>
            <person name="Pickel B."/>
            <person name="Atanasova L."/>
            <person name="Karlsson M."/>
            <person name="Huettel B."/>
            <person name="Barry K.W."/>
            <person name="Haridas S."/>
            <person name="Chen C."/>
            <person name="Bauer D."/>
            <person name="Andreopoulos W."/>
            <person name="Pangilinan J."/>
            <person name="LaButti K."/>
            <person name="Riley R."/>
            <person name="Lipzen A."/>
            <person name="Clum A."/>
            <person name="Drula E."/>
            <person name="Henrissat B."/>
            <person name="Kohler A."/>
            <person name="Grigoriev I.V."/>
            <person name="Martin F.M."/>
            <person name="Hacquard S."/>
        </authorList>
    </citation>
    <scope>NUCLEOTIDE SEQUENCE</scope>
    <source>
        <strain evidence="3">MPI-CAGE-AT-0147</strain>
    </source>
</reference>
<name>A0A9P9FMG3_9HYPO</name>
<feature type="domain" description="Aldehyde dehydrogenase" evidence="2">
    <location>
        <begin position="48"/>
        <end position="503"/>
    </location>
</feature>